<comment type="caution">
    <text evidence="1">The sequence shown here is derived from an EMBL/GenBank/DDBJ whole genome shotgun (WGS) entry which is preliminary data.</text>
</comment>
<evidence type="ECO:0000313" key="1">
    <source>
        <dbReference type="EMBL" id="CAJ0609033.1"/>
    </source>
</evidence>
<organism evidence="1 2">
    <name type="scientific">Cylicocyclus nassatus</name>
    <name type="common">Nematode worm</name>
    <dbReference type="NCBI Taxonomy" id="53992"/>
    <lineage>
        <taxon>Eukaryota</taxon>
        <taxon>Metazoa</taxon>
        <taxon>Ecdysozoa</taxon>
        <taxon>Nematoda</taxon>
        <taxon>Chromadorea</taxon>
        <taxon>Rhabditida</taxon>
        <taxon>Rhabditina</taxon>
        <taxon>Rhabditomorpha</taxon>
        <taxon>Strongyloidea</taxon>
        <taxon>Strongylidae</taxon>
        <taxon>Cylicocyclus</taxon>
    </lineage>
</organism>
<dbReference type="Proteomes" id="UP001176961">
    <property type="component" value="Unassembled WGS sequence"/>
</dbReference>
<accession>A0AA36MGP8</accession>
<sequence>MLAIRRINLEETIYLRGIRLENKPKLSQRAAEVLQNFSFSDSAESTSCGRSHFLHLNFCKKDLLTKFCEDAATTIFCVAAVPMDRRVSMDVSRSKKTRNLIQTFRLSR</sequence>
<dbReference type="EMBL" id="CATQJL010000326">
    <property type="protein sequence ID" value="CAJ0609033.1"/>
    <property type="molecule type" value="Genomic_DNA"/>
</dbReference>
<keyword evidence="2" id="KW-1185">Reference proteome</keyword>
<name>A0AA36MGP8_CYLNA</name>
<gene>
    <name evidence="1" type="ORF">CYNAS_LOCUS21016</name>
</gene>
<proteinExistence type="predicted"/>
<reference evidence="1" key="1">
    <citation type="submission" date="2023-07" db="EMBL/GenBank/DDBJ databases">
        <authorList>
            <consortium name="CYATHOMIX"/>
        </authorList>
    </citation>
    <scope>NUCLEOTIDE SEQUENCE</scope>
    <source>
        <strain evidence="1">N/A</strain>
    </source>
</reference>
<protein>
    <submittedName>
        <fullName evidence="1">Uncharacterized protein</fullName>
    </submittedName>
</protein>
<dbReference type="AlphaFoldDB" id="A0AA36MGP8"/>
<evidence type="ECO:0000313" key="2">
    <source>
        <dbReference type="Proteomes" id="UP001176961"/>
    </source>
</evidence>